<organism evidence="1 2">
    <name type="scientific">Cetraspora pellucida</name>
    <dbReference type="NCBI Taxonomy" id="1433469"/>
    <lineage>
        <taxon>Eukaryota</taxon>
        <taxon>Fungi</taxon>
        <taxon>Fungi incertae sedis</taxon>
        <taxon>Mucoromycota</taxon>
        <taxon>Glomeromycotina</taxon>
        <taxon>Glomeromycetes</taxon>
        <taxon>Diversisporales</taxon>
        <taxon>Gigasporaceae</taxon>
        <taxon>Cetraspora</taxon>
    </lineage>
</organism>
<gene>
    <name evidence="1" type="ORF">SPELUC_LOCUS12911</name>
</gene>
<feature type="non-terminal residue" evidence="1">
    <location>
        <position position="51"/>
    </location>
</feature>
<feature type="non-terminal residue" evidence="1">
    <location>
        <position position="1"/>
    </location>
</feature>
<dbReference type="EMBL" id="CAJVPW010032182">
    <property type="protein sequence ID" value="CAG8728205.1"/>
    <property type="molecule type" value="Genomic_DNA"/>
</dbReference>
<comment type="caution">
    <text evidence="1">The sequence shown here is derived from an EMBL/GenBank/DDBJ whole genome shotgun (WGS) entry which is preliminary data.</text>
</comment>
<proteinExistence type="predicted"/>
<evidence type="ECO:0000313" key="1">
    <source>
        <dbReference type="EMBL" id="CAG8728205.1"/>
    </source>
</evidence>
<sequence>KDLKLITEKWKNINYNKYMTVENNSETNSNNKIEEKNEYDQETDDELTLSD</sequence>
<evidence type="ECO:0000313" key="2">
    <source>
        <dbReference type="Proteomes" id="UP000789366"/>
    </source>
</evidence>
<dbReference type="Proteomes" id="UP000789366">
    <property type="component" value="Unassembled WGS sequence"/>
</dbReference>
<accession>A0ACA9PXW3</accession>
<name>A0ACA9PXW3_9GLOM</name>
<keyword evidence="2" id="KW-1185">Reference proteome</keyword>
<protein>
    <submittedName>
        <fullName evidence="1">1325_t:CDS:1</fullName>
    </submittedName>
</protein>
<reference evidence="1" key="1">
    <citation type="submission" date="2021-06" db="EMBL/GenBank/DDBJ databases">
        <authorList>
            <person name="Kallberg Y."/>
            <person name="Tangrot J."/>
            <person name="Rosling A."/>
        </authorList>
    </citation>
    <scope>NUCLEOTIDE SEQUENCE</scope>
    <source>
        <strain evidence="1">28 12/20/2015</strain>
    </source>
</reference>